<keyword evidence="2" id="KW-0418">Kinase</keyword>
<sequence>MKWGIDLGGTKIEGVILADDGSVLDRRRIATERENGYQHIVSRIALLVDQMKEATGLTPTHIGIGTPGTIDPKTGLMKNSNTVVLNGEPLGKDLQAAIGIPLTLANDANCFAVAETLMGCVPEKAPDAKVVFGVILGTGTGGGIVINGQVLAGAQGIGGEWGHMFLDNSGGYCYCGRVGCAERILAGPSLERYYANRAGVSRTMKEIVPRYRAGNDPHATATMERWFHFFAKGISTIINVIDPDVIVLGGGLSNIDELYTESIPRVVDHLFNPRMDTVFLRPALGDSAGVFGAALL</sequence>
<dbReference type="InterPro" id="IPR043129">
    <property type="entry name" value="ATPase_NBD"/>
</dbReference>
<dbReference type="Proteomes" id="UP000199021">
    <property type="component" value="Unassembled WGS sequence"/>
</dbReference>
<organism evidence="2 3">
    <name type="scientific">Neolewinella agarilytica</name>
    <dbReference type="NCBI Taxonomy" id="478744"/>
    <lineage>
        <taxon>Bacteria</taxon>
        <taxon>Pseudomonadati</taxon>
        <taxon>Bacteroidota</taxon>
        <taxon>Saprospiria</taxon>
        <taxon>Saprospirales</taxon>
        <taxon>Lewinellaceae</taxon>
        <taxon>Neolewinella</taxon>
    </lineage>
</organism>
<dbReference type="AlphaFoldDB" id="A0A1H9BQW7"/>
<dbReference type="PROSITE" id="PS01125">
    <property type="entry name" value="ROK"/>
    <property type="match status" value="1"/>
</dbReference>
<dbReference type="RefSeq" id="WP_090165750.1">
    <property type="nucleotide sequence ID" value="NZ_FOFB01000003.1"/>
</dbReference>
<dbReference type="SUPFAM" id="SSF53067">
    <property type="entry name" value="Actin-like ATPase domain"/>
    <property type="match status" value="1"/>
</dbReference>
<reference evidence="3" key="1">
    <citation type="submission" date="2016-10" db="EMBL/GenBank/DDBJ databases">
        <authorList>
            <person name="Varghese N."/>
            <person name="Submissions S."/>
        </authorList>
    </citation>
    <scope>NUCLEOTIDE SEQUENCE [LARGE SCALE GENOMIC DNA]</scope>
    <source>
        <strain evidence="3">DSM 24740</strain>
    </source>
</reference>
<proteinExistence type="inferred from homology"/>
<dbReference type="Gene3D" id="3.30.420.40">
    <property type="match status" value="2"/>
</dbReference>
<evidence type="ECO:0000313" key="2">
    <source>
        <dbReference type="EMBL" id="SEP91197.1"/>
    </source>
</evidence>
<evidence type="ECO:0000256" key="1">
    <source>
        <dbReference type="ARBA" id="ARBA00006479"/>
    </source>
</evidence>
<dbReference type="OrthoDB" id="9810372at2"/>
<dbReference type="PANTHER" id="PTHR18964">
    <property type="entry name" value="ROK (REPRESSOR, ORF, KINASE) FAMILY"/>
    <property type="match status" value="1"/>
</dbReference>
<dbReference type="InterPro" id="IPR049874">
    <property type="entry name" value="ROK_cs"/>
</dbReference>
<dbReference type="InParanoid" id="A0A1H9BQW7"/>
<dbReference type="Pfam" id="PF00480">
    <property type="entry name" value="ROK"/>
    <property type="match status" value="1"/>
</dbReference>
<dbReference type="GO" id="GO:0016301">
    <property type="term" value="F:kinase activity"/>
    <property type="evidence" value="ECO:0007669"/>
    <property type="project" value="UniProtKB-KW"/>
</dbReference>
<gene>
    <name evidence="2" type="ORF">SAMN05444359_103224</name>
</gene>
<dbReference type="FunCoup" id="A0A1H9BQW7">
    <property type="interactions" value="272"/>
</dbReference>
<dbReference type="PANTHER" id="PTHR18964:SF149">
    <property type="entry name" value="BIFUNCTIONAL UDP-N-ACETYLGLUCOSAMINE 2-EPIMERASE_N-ACETYLMANNOSAMINE KINASE"/>
    <property type="match status" value="1"/>
</dbReference>
<name>A0A1H9BQW7_9BACT</name>
<comment type="similarity">
    <text evidence="1">Belongs to the ROK (NagC/XylR) family.</text>
</comment>
<protein>
    <submittedName>
        <fullName evidence="2">N-acetylglucosamine kinase</fullName>
    </submittedName>
</protein>
<evidence type="ECO:0000313" key="3">
    <source>
        <dbReference type="Proteomes" id="UP000199021"/>
    </source>
</evidence>
<keyword evidence="2" id="KW-0808">Transferase</keyword>
<keyword evidence="3" id="KW-1185">Reference proteome</keyword>
<dbReference type="STRING" id="478744.SAMN05444359_103224"/>
<dbReference type="InterPro" id="IPR000600">
    <property type="entry name" value="ROK"/>
</dbReference>
<accession>A0A1H9BQW7</accession>
<dbReference type="EMBL" id="FOFB01000003">
    <property type="protein sequence ID" value="SEP91197.1"/>
    <property type="molecule type" value="Genomic_DNA"/>
</dbReference>